<evidence type="ECO:0000259" key="1">
    <source>
        <dbReference type="PROSITE" id="PS50006"/>
    </source>
</evidence>
<dbReference type="Pfam" id="PF00498">
    <property type="entry name" value="FHA"/>
    <property type="match status" value="1"/>
</dbReference>
<dbReference type="CDD" id="cd00060">
    <property type="entry name" value="FHA"/>
    <property type="match status" value="1"/>
</dbReference>
<accession>A0AA92EU33</accession>
<keyword evidence="3" id="KW-1185">Reference proteome</keyword>
<dbReference type="SUPFAM" id="SSF49879">
    <property type="entry name" value="SMAD/FHA domain"/>
    <property type="match status" value="1"/>
</dbReference>
<name>A0AA92EU33_9GAMM</name>
<feature type="domain" description="FHA" evidence="1">
    <location>
        <begin position="25"/>
        <end position="74"/>
    </location>
</feature>
<dbReference type="InterPro" id="IPR008984">
    <property type="entry name" value="SMAD_FHA_dom_sf"/>
</dbReference>
<dbReference type="InterPro" id="IPR050923">
    <property type="entry name" value="Cell_Proc_Reg/RNA_Proc"/>
</dbReference>
<protein>
    <submittedName>
        <fullName evidence="2">FHA domain-containing protein</fullName>
    </submittedName>
</protein>
<dbReference type="Gene3D" id="2.60.200.20">
    <property type="match status" value="1"/>
</dbReference>
<evidence type="ECO:0000313" key="3">
    <source>
        <dbReference type="Proteomes" id="UP000427820"/>
    </source>
</evidence>
<dbReference type="SUPFAM" id="SSF55781">
    <property type="entry name" value="GAF domain-like"/>
    <property type="match status" value="1"/>
</dbReference>
<sequence>MKAIFDVVFQHRFAQRFDLHEHRAYVIGRSSECDIQIDHPTLSRQHALLFCSEGVWYLRDLNSTNGLFIDAQRVEEKCLQHSSICRLGDVTCMFVPHHNQSQKIVINHAQWCGRQLAQMRESWQHSTSLQEVVSASQNTIAQVLQSDRTALILLNDSYVVPPFDGSTTLVQQAIESGQPCVVHNALTHQQLQHRESVKRQQIKAALAVPIALGNKIIAVLYADSLKQAHYFNEHQIFILQRFTQLIAMQLTLCQLNDYLKLAQQKMTTARELANNVRTLGNL</sequence>
<evidence type="ECO:0000313" key="2">
    <source>
        <dbReference type="EMBL" id="QGT96191.1"/>
    </source>
</evidence>
<dbReference type="InterPro" id="IPR003018">
    <property type="entry name" value="GAF"/>
</dbReference>
<dbReference type="RefSeq" id="WP_156267885.1">
    <property type="nucleotide sequence ID" value="NZ_CP032551.1"/>
</dbReference>
<dbReference type="KEGG" id="panm:D3795_08505"/>
<reference evidence="2 3" key="1">
    <citation type="submission" date="2018-09" db="EMBL/GenBank/DDBJ databases">
        <title>Whole genome sequencing of Idiomarina andamanensis W-5T (LMG 29773T= JCM 31645T).</title>
        <authorList>
            <person name="Das S.K."/>
        </authorList>
    </citation>
    <scope>NUCLEOTIDE SEQUENCE [LARGE SCALE GENOMIC DNA]</scope>
    <source>
        <strain evidence="2 3">W-5T</strain>
    </source>
</reference>
<dbReference type="InterPro" id="IPR029016">
    <property type="entry name" value="GAF-like_dom_sf"/>
</dbReference>
<gene>
    <name evidence="2" type="ORF">D3795_08505</name>
</gene>
<dbReference type="Proteomes" id="UP000427820">
    <property type="component" value="Chromosome"/>
</dbReference>
<dbReference type="Gene3D" id="3.30.450.40">
    <property type="match status" value="1"/>
</dbReference>
<dbReference type="Pfam" id="PF01590">
    <property type="entry name" value="GAF"/>
    <property type="match status" value="1"/>
</dbReference>
<dbReference type="SMART" id="SM00065">
    <property type="entry name" value="GAF"/>
    <property type="match status" value="1"/>
</dbReference>
<dbReference type="SMART" id="SM00240">
    <property type="entry name" value="FHA"/>
    <property type="match status" value="1"/>
</dbReference>
<proteinExistence type="predicted"/>
<dbReference type="PANTHER" id="PTHR23308">
    <property type="entry name" value="NUCLEAR INHIBITOR OF PROTEIN PHOSPHATASE-1"/>
    <property type="match status" value="1"/>
</dbReference>
<dbReference type="EMBL" id="CP032551">
    <property type="protein sequence ID" value="QGT96191.1"/>
    <property type="molecule type" value="Genomic_DNA"/>
</dbReference>
<dbReference type="AlphaFoldDB" id="A0AA92EU33"/>
<organism evidence="2 3">
    <name type="scientific">Pseudidiomarina andamanensis</name>
    <dbReference type="NCBI Taxonomy" id="1940690"/>
    <lineage>
        <taxon>Bacteria</taxon>
        <taxon>Pseudomonadati</taxon>
        <taxon>Pseudomonadota</taxon>
        <taxon>Gammaproteobacteria</taxon>
        <taxon>Alteromonadales</taxon>
        <taxon>Idiomarinaceae</taxon>
        <taxon>Pseudidiomarina</taxon>
    </lineage>
</organism>
<dbReference type="InterPro" id="IPR000253">
    <property type="entry name" value="FHA_dom"/>
</dbReference>
<dbReference type="PROSITE" id="PS50006">
    <property type="entry name" value="FHA_DOMAIN"/>
    <property type="match status" value="1"/>
</dbReference>